<dbReference type="AlphaFoldDB" id="A0A3P7DXS4"/>
<dbReference type="GO" id="GO:0008422">
    <property type="term" value="F:beta-glucosidase activity"/>
    <property type="evidence" value="ECO:0007669"/>
    <property type="project" value="TreeGrafter"/>
</dbReference>
<proteinExistence type="predicted"/>
<dbReference type="PANTHER" id="PTHR12654">
    <property type="entry name" value="BILE ACID BETA-GLUCOSIDASE-RELATED"/>
    <property type="match status" value="1"/>
</dbReference>
<dbReference type="Proteomes" id="UP000270924">
    <property type="component" value="Unassembled WGS sequence"/>
</dbReference>
<accession>A0A3P7DXS4</accession>
<evidence type="ECO:0000259" key="2">
    <source>
        <dbReference type="Pfam" id="PF12215"/>
    </source>
</evidence>
<protein>
    <recommendedName>
        <fullName evidence="5">Glycosyl-hydrolase family 116 N-terminal domain-containing protein</fullName>
    </recommendedName>
</protein>
<keyword evidence="4" id="KW-1185">Reference proteome</keyword>
<organism evidence="3 4">
    <name type="scientific">Wuchereria bancrofti</name>
    <dbReference type="NCBI Taxonomy" id="6293"/>
    <lineage>
        <taxon>Eukaryota</taxon>
        <taxon>Metazoa</taxon>
        <taxon>Ecdysozoa</taxon>
        <taxon>Nematoda</taxon>
        <taxon>Chromadorea</taxon>
        <taxon>Rhabditida</taxon>
        <taxon>Spirurina</taxon>
        <taxon>Spiruromorpha</taxon>
        <taxon>Filarioidea</taxon>
        <taxon>Onchocercidae</taxon>
        <taxon>Wuchereria</taxon>
    </lineage>
</organism>
<evidence type="ECO:0000313" key="4">
    <source>
        <dbReference type="Proteomes" id="UP000270924"/>
    </source>
</evidence>
<dbReference type="Pfam" id="PF04685">
    <property type="entry name" value="DUF608"/>
    <property type="match status" value="1"/>
</dbReference>
<dbReference type="OrthoDB" id="5844481at2759"/>
<gene>
    <name evidence="3" type="ORF">WBA_LOCUS1940</name>
</gene>
<dbReference type="FunCoup" id="A0A3P7DXS4">
    <property type="interactions" value="1450"/>
</dbReference>
<dbReference type="InterPro" id="IPR024462">
    <property type="entry name" value="GH116_N"/>
</dbReference>
<dbReference type="PANTHER" id="PTHR12654:SF2">
    <property type="entry name" value="NON-LYSOSOMAL GLUCOSYLCERAMIDASE"/>
    <property type="match status" value="1"/>
</dbReference>
<feature type="domain" description="Glycosyl-hydrolase family 116 catalytic region" evidence="1">
    <location>
        <begin position="345"/>
        <end position="438"/>
    </location>
</feature>
<dbReference type="InterPro" id="IPR006775">
    <property type="entry name" value="GH116_catalytic"/>
</dbReference>
<feature type="domain" description="Glycosyl-hydrolase family 116 N-terminal" evidence="2">
    <location>
        <begin position="51"/>
        <end position="236"/>
    </location>
</feature>
<dbReference type="EMBL" id="UYWW01000470">
    <property type="protein sequence ID" value="VDM08554.1"/>
    <property type="molecule type" value="Genomic_DNA"/>
</dbReference>
<sequence>MNEDCLNDQIIQEALRNMTSAGSNEVWDVAVGSHVTVFHLLAQEYWQEGRVPCGTIGSGSIGRDFRGGFCKFGLRPGITEQKIGVVKANQFNPTFLKYLKFILTLRQKKDNLWETVYQKVLCARSSVSSGRGELTSWDFSFPPDKLIYRGLYPRFWTYYSIPEFNFILCIQQVSPVIPNNYEESLLPVTLFIIDAENQSSVDLQAAVAFTFRNGTGCKKWCSESVCKSDVFEENDGFSLAFASSVENAVQRQLGIAVSVEMLISAKTKVTSCMEYVLVWDMPIVQFGGGIYRSMVIAKFGTPDQVDLYDKLPDGWLSGSVPDGWLSGSVKRPHHVCLTIWGTLLLPLSHIKSALNQIYSSNILNFAGGRLGAVNGMRKDGTVGRRHLQADEMWVGVTYALQHHLYSRNIHIYMMQGDIQRGFDTAWGCYDACYNRFGL</sequence>
<dbReference type="InParanoid" id="A0A3P7DXS4"/>
<dbReference type="Pfam" id="PF12215">
    <property type="entry name" value="Glyco_hydr_116N"/>
    <property type="match status" value="1"/>
</dbReference>
<evidence type="ECO:0000259" key="1">
    <source>
        <dbReference type="Pfam" id="PF04685"/>
    </source>
</evidence>
<evidence type="ECO:0008006" key="5">
    <source>
        <dbReference type="Google" id="ProtNLM"/>
    </source>
</evidence>
<evidence type="ECO:0000313" key="3">
    <source>
        <dbReference type="EMBL" id="VDM08554.1"/>
    </source>
</evidence>
<name>A0A3P7DXS4_WUCBA</name>
<reference evidence="3 4" key="1">
    <citation type="submission" date="2018-11" db="EMBL/GenBank/DDBJ databases">
        <authorList>
            <consortium name="Pathogen Informatics"/>
        </authorList>
    </citation>
    <scope>NUCLEOTIDE SEQUENCE [LARGE SCALE GENOMIC DNA]</scope>
</reference>
<dbReference type="InterPro" id="IPR052566">
    <property type="entry name" value="Non-lysos_glucosylceramidase"/>
</dbReference>